<dbReference type="InterPro" id="IPR011332">
    <property type="entry name" value="Ribosomal_zn-bd"/>
</dbReference>
<dbReference type="RefSeq" id="WP_073203342.1">
    <property type="nucleotide sequence ID" value="NZ_FRCZ01000011.1"/>
</dbReference>
<dbReference type="GO" id="GO:0005840">
    <property type="term" value="C:ribosome"/>
    <property type="evidence" value="ECO:0007669"/>
    <property type="project" value="UniProtKB-KW"/>
</dbReference>
<dbReference type="InterPro" id="IPR001705">
    <property type="entry name" value="Ribosomal_bL33"/>
</dbReference>
<dbReference type="EMBL" id="FRCZ01000011">
    <property type="protein sequence ID" value="SHN37065.1"/>
    <property type="molecule type" value="Genomic_DNA"/>
</dbReference>
<gene>
    <name evidence="5" type="primary">rpmG</name>
    <name evidence="6" type="ORF">SAMN05216179_3771</name>
</gene>
<dbReference type="NCBIfam" id="TIGR01023">
    <property type="entry name" value="rpmG_bact"/>
    <property type="match status" value="1"/>
</dbReference>
<evidence type="ECO:0000256" key="2">
    <source>
        <dbReference type="ARBA" id="ARBA00022980"/>
    </source>
</evidence>
<evidence type="ECO:0000256" key="4">
    <source>
        <dbReference type="ARBA" id="ARBA00035176"/>
    </source>
</evidence>
<comment type="similarity">
    <text evidence="1 5">Belongs to the bacterial ribosomal protein bL33 family.</text>
</comment>
<dbReference type="Gene3D" id="2.20.28.120">
    <property type="entry name" value="Ribosomal protein L33"/>
    <property type="match status" value="1"/>
</dbReference>
<dbReference type="GO" id="GO:1990904">
    <property type="term" value="C:ribonucleoprotein complex"/>
    <property type="evidence" value="ECO:0007669"/>
    <property type="project" value="UniProtKB-KW"/>
</dbReference>
<dbReference type="Proteomes" id="UP000184184">
    <property type="component" value="Unassembled WGS sequence"/>
</dbReference>
<evidence type="ECO:0000256" key="3">
    <source>
        <dbReference type="ARBA" id="ARBA00023274"/>
    </source>
</evidence>
<organism evidence="6 7">
    <name type="scientific">Gracilibacillus kekensis</name>
    <dbReference type="NCBI Taxonomy" id="1027249"/>
    <lineage>
        <taxon>Bacteria</taxon>
        <taxon>Bacillati</taxon>
        <taxon>Bacillota</taxon>
        <taxon>Bacilli</taxon>
        <taxon>Bacillales</taxon>
        <taxon>Bacillaceae</taxon>
        <taxon>Gracilibacillus</taxon>
    </lineage>
</organism>
<keyword evidence="7" id="KW-1185">Reference proteome</keyword>
<evidence type="ECO:0000256" key="5">
    <source>
        <dbReference type="HAMAP-Rule" id="MF_00294"/>
    </source>
</evidence>
<dbReference type="NCBIfam" id="NF001860">
    <property type="entry name" value="PRK00595.1"/>
    <property type="match status" value="1"/>
</dbReference>
<dbReference type="STRING" id="1027249.SAMN05216179_3771"/>
<keyword evidence="2 5" id="KW-0689">Ribosomal protein</keyword>
<sequence length="48" mass="5685">MGEKIALACEICQSRNYNTEKNSSISDRIEIKKFCKRCNRHTIHRETK</sequence>
<proteinExistence type="inferred from homology"/>
<evidence type="ECO:0000256" key="1">
    <source>
        <dbReference type="ARBA" id="ARBA00007596"/>
    </source>
</evidence>
<dbReference type="GO" id="GO:0006412">
    <property type="term" value="P:translation"/>
    <property type="evidence" value="ECO:0007669"/>
    <property type="project" value="UniProtKB-UniRule"/>
</dbReference>
<name>A0A1M7QYH1_9BACI</name>
<dbReference type="NCBIfam" id="NF001764">
    <property type="entry name" value="PRK00504.1"/>
    <property type="match status" value="1"/>
</dbReference>
<keyword evidence="3 5" id="KW-0687">Ribonucleoprotein</keyword>
<dbReference type="GO" id="GO:0005737">
    <property type="term" value="C:cytoplasm"/>
    <property type="evidence" value="ECO:0007669"/>
    <property type="project" value="UniProtKB-ARBA"/>
</dbReference>
<accession>A0A1M7QYH1</accession>
<dbReference type="AlphaFoldDB" id="A0A1M7QYH1"/>
<evidence type="ECO:0000313" key="7">
    <source>
        <dbReference type="Proteomes" id="UP000184184"/>
    </source>
</evidence>
<evidence type="ECO:0000313" key="6">
    <source>
        <dbReference type="EMBL" id="SHN37065.1"/>
    </source>
</evidence>
<dbReference type="GO" id="GO:0003735">
    <property type="term" value="F:structural constituent of ribosome"/>
    <property type="evidence" value="ECO:0007669"/>
    <property type="project" value="InterPro"/>
</dbReference>
<dbReference type="Pfam" id="PF00471">
    <property type="entry name" value="Ribosomal_L33"/>
    <property type="match status" value="1"/>
</dbReference>
<dbReference type="InterPro" id="IPR038584">
    <property type="entry name" value="Ribosomal_bL33_sf"/>
</dbReference>
<protein>
    <recommendedName>
        <fullName evidence="4 5">Large ribosomal subunit protein bL33</fullName>
    </recommendedName>
</protein>
<dbReference type="HAMAP" id="MF_00294">
    <property type="entry name" value="Ribosomal_bL33"/>
    <property type="match status" value="1"/>
</dbReference>
<dbReference type="OrthoDB" id="9801333at2"/>
<dbReference type="InterPro" id="IPR018264">
    <property type="entry name" value="Ribosomal_bL33_CS"/>
</dbReference>
<reference evidence="6 7" key="1">
    <citation type="submission" date="2016-11" db="EMBL/GenBank/DDBJ databases">
        <authorList>
            <person name="Jaros S."/>
            <person name="Januszkiewicz K."/>
            <person name="Wedrychowicz H."/>
        </authorList>
    </citation>
    <scope>NUCLEOTIDE SEQUENCE [LARGE SCALE GENOMIC DNA]</scope>
    <source>
        <strain evidence="6 7">CGMCC 1.10681</strain>
    </source>
</reference>
<dbReference type="PROSITE" id="PS00582">
    <property type="entry name" value="RIBOSOMAL_L33"/>
    <property type="match status" value="1"/>
</dbReference>
<dbReference type="SUPFAM" id="SSF57829">
    <property type="entry name" value="Zn-binding ribosomal proteins"/>
    <property type="match status" value="1"/>
</dbReference>